<reference evidence="9" key="3">
    <citation type="journal article" date="2019" name="Microbiol. Resour. Announc.">
        <title>Draft Genome Sequences of Type Strains of Gordonibacter faecihominis, Paraeggerthella hongkongensis, Parvibacter caecicola,Slackia equolifaciens, Slackia faecicanis, and Slackia isoflavoniconvertens.</title>
        <authorList>
            <person name="Danylec N."/>
            <person name="Stoll D.A."/>
            <person name="Dotsch A."/>
            <person name="Huch M."/>
        </authorList>
    </citation>
    <scope>NUCLEOTIDE SEQUENCE</scope>
    <source>
        <strain evidence="9">DSM 27213</strain>
    </source>
</reference>
<dbReference type="Pfam" id="PF01035">
    <property type="entry name" value="DNA_binding_1"/>
    <property type="match status" value="1"/>
</dbReference>
<evidence type="ECO:0000313" key="8">
    <source>
        <dbReference type="EMBL" id="MSA94235.1"/>
    </source>
</evidence>
<accession>A0A423UM06</accession>
<sequence>MIEMDEEFFERVYAQVRRVPAGSVCTYGTIAELAGYPKASREVGLAMSRVQSGWNLPCHRIVNAKGTLAPTYAFGGQRVQRQLLEDEGVAFVDDETIDMARHRWPPCDEPGGPEQLALPLG</sequence>
<keyword evidence="4" id="KW-0227">DNA damage</keyword>
<comment type="catalytic activity">
    <reaction evidence="6">
        <text>a 6-O-methyl-2'-deoxyguanosine in DNA + L-cysteinyl-[protein] = S-methyl-L-cysteinyl-[protein] + a 2'-deoxyguanosine in DNA</text>
        <dbReference type="Rhea" id="RHEA:24000"/>
        <dbReference type="Rhea" id="RHEA-COMP:10131"/>
        <dbReference type="Rhea" id="RHEA-COMP:10132"/>
        <dbReference type="Rhea" id="RHEA-COMP:11367"/>
        <dbReference type="Rhea" id="RHEA-COMP:11368"/>
        <dbReference type="ChEBI" id="CHEBI:29950"/>
        <dbReference type="ChEBI" id="CHEBI:82612"/>
        <dbReference type="ChEBI" id="CHEBI:85445"/>
        <dbReference type="ChEBI" id="CHEBI:85448"/>
        <dbReference type="EC" id="2.1.1.63"/>
    </reaction>
</comment>
<evidence type="ECO:0000256" key="4">
    <source>
        <dbReference type="ARBA" id="ARBA00022763"/>
    </source>
</evidence>
<dbReference type="CDD" id="cd06445">
    <property type="entry name" value="ATase"/>
    <property type="match status" value="1"/>
</dbReference>
<feature type="domain" description="Methylated-DNA-[protein]-cysteine S-methyltransferase DNA binding" evidence="7">
    <location>
        <begin position="7"/>
        <end position="89"/>
    </location>
</feature>
<evidence type="ECO:0000256" key="3">
    <source>
        <dbReference type="ARBA" id="ARBA00022679"/>
    </source>
</evidence>
<dbReference type="Gene3D" id="1.10.10.10">
    <property type="entry name" value="Winged helix-like DNA-binding domain superfamily/Winged helix DNA-binding domain"/>
    <property type="match status" value="1"/>
</dbReference>
<evidence type="ECO:0000256" key="5">
    <source>
        <dbReference type="ARBA" id="ARBA00023204"/>
    </source>
</evidence>
<name>A0A423UM06_9ACTN</name>
<comment type="caution">
    <text evidence="9">The sequence shown here is derived from an EMBL/GenBank/DDBJ whole genome shotgun (WGS) entry which is preliminary data.</text>
</comment>
<reference evidence="10" key="1">
    <citation type="submission" date="2018-05" db="EMBL/GenBank/DDBJ databases">
        <title>Genome Sequencing of selected type strains of the family Eggerthellaceae.</title>
        <authorList>
            <person name="Danylec N."/>
            <person name="Stoll D.A."/>
            <person name="Doetsch A."/>
            <person name="Huch M."/>
        </authorList>
    </citation>
    <scope>NUCLEOTIDE SEQUENCE [LARGE SCALE GENOMIC DNA]</scope>
    <source>
        <strain evidence="10">DSM 27213</strain>
    </source>
</reference>
<organism evidence="9 10">
    <name type="scientific">Gordonibacter urolithinfaciens</name>
    <dbReference type="NCBI Taxonomy" id="1335613"/>
    <lineage>
        <taxon>Bacteria</taxon>
        <taxon>Bacillati</taxon>
        <taxon>Actinomycetota</taxon>
        <taxon>Coriobacteriia</taxon>
        <taxon>Eggerthellales</taxon>
        <taxon>Eggerthellaceae</taxon>
        <taxon>Gordonibacter</taxon>
    </lineage>
</organism>
<gene>
    <name evidence="9" type="ORF">DMP12_04360</name>
    <name evidence="8" type="ORF">GKG38_04000</name>
</gene>
<dbReference type="NCBIfam" id="TIGR00589">
    <property type="entry name" value="ogt"/>
    <property type="match status" value="1"/>
</dbReference>
<proteinExistence type="predicted"/>
<evidence type="ECO:0000259" key="7">
    <source>
        <dbReference type="Pfam" id="PF01035"/>
    </source>
</evidence>
<dbReference type="GO" id="GO:0003908">
    <property type="term" value="F:methylated-DNA-[protein]-cysteine S-methyltransferase activity"/>
    <property type="evidence" value="ECO:0007669"/>
    <property type="project" value="UniProtKB-EC"/>
</dbReference>
<evidence type="ECO:0000256" key="2">
    <source>
        <dbReference type="ARBA" id="ARBA00022603"/>
    </source>
</evidence>
<dbReference type="PANTHER" id="PTHR42942:SF1">
    <property type="entry name" value="ALKYLTRANSFERASE-LIKE PROTEIN 1"/>
    <property type="match status" value="1"/>
</dbReference>
<dbReference type="InterPro" id="IPR052520">
    <property type="entry name" value="ATL_DNA_repair"/>
</dbReference>
<dbReference type="GO" id="GO:0032259">
    <property type="term" value="P:methylation"/>
    <property type="evidence" value="ECO:0007669"/>
    <property type="project" value="UniProtKB-KW"/>
</dbReference>
<dbReference type="InterPro" id="IPR001497">
    <property type="entry name" value="MethylDNA_cys_MeTrfase_AS"/>
</dbReference>
<dbReference type="GO" id="GO:0006281">
    <property type="term" value="P:DNA repair"/>
    <property type="evidence" value="ECO:0007669"/>
    <property type="project" value="UniProtKB-KW"/>
</dbReference>
<protein>
    <submittedName>
        <fullName evidence="9">Methylated-DNA--[protein]-cysteine S-methyltransferase</fullName>
        <ecNumber evidence="8">2.1.1.63</ecNumber>
    </submittedName>
</protein>
<dbReference type="Proteomes" id="UP000285258">
    <property type="component" value="Unassembled WGS sequence"/>
</dbReference>
<comment type="catalytic activity">
    <reaction evidence="1">
        <text>a 4-O-methyl-thymidine in DNA + L-cysteinyl-[protein] = a thymidine in DNA + S-methyl-L-cysteinyl-[protein]</text>
        <dbReference type="Rhea" id="RHEA:53428"/>
        <dbReference type="Rhea" id="RHEA-COMP:10131"/>
        <dbReference type="Rhea" id="RHEA-COMP:10132"/>
        <dbReference type="Rhea" id="RHEA-COMP:13555"/>
        <dbReference type="Rhea" id="RHEA-COMP:13556"/>
        <dbReference type="ChEBI" id="CHEBI:29950"/>
        <dbReference type="ChEBI" id="CHEBI:82612"/>
        <dbReference type="ChEBI" id="CHEBI:137386"/>
        <dbReference type="ChEBI" id="CHEBI:137387"/>
        <dbReference type="EC" id="2.1.1.63"/>
    </reaction>
</comment>
<reference evidence="9" key="2">
    <citation type="journal article" date="2019" name="Int. J. Syst. Evol. Microbiol.">
        <title>Gordonibacter faecihominis is a later heterotypic synonym of Gordonibacter urolithinfaciens.</title>
        <authorList>
            <person name="Danylec N."/>
            <person name="Stoll D.A."/>
            <person name="Huch M."/>
        </authorList>
    </citation>
    <scope>NUCLEOTIDE SEQUENCE</scope>
    <source>
        <strain evidence="9">DSM 27213</strain>
    </source>
</reference>
<dbReference type="EMBL" id="WKZA01000010">
    <property type="protein sequence ID" value="MSA94235.1"/>
    <property type="molecule type" value="Genomic_DNA"/>
</dbReference>
<dbReference type="AlphaFoldDB" id="A0A423UM06"/>
<dbReference type="PANTHER" id="PTHR42942">
    <property type="entry name" value="6-O-METHYLGUANINE DNA METHYLTRANSFERASE"/>
    <property type="match status" value="1"/>
</dbReference>
<dbReference type="Proteomes" id="UP000462865">
    <property type="component" value="Unassembled WGS sequence"/>
</dbReference>
<dbReference type="SUPFAM" id="SSF46767">
    <property type="entry name" value="Methylated DNA-protein cysteine methyltransferase, C-terminal domain"/>
    <property type="match status" value="1"/>
</dbReference>
<keyword evidence="3 9" id="KW-0808">Transferase</keyword>
<evidence type="ECO:0000256" key="6">
    <source>
        <dbReference type="ARBA" id="ARBA00049348"/>
    </source>
</evidence>
<dbReference type="InterPro" id="IPR014048">
    <property type="entry name" value="MethylDNA_cys_MeTrfase_DNA-bd"/>
</dbReference>
<dbReference type="PROSITE" id="PS00374">
    <property type="entry name" value="MGMT"/>
    <property type="match status" value="1"/>
</dbReference>
<dbReference type="EC" id="2.1.1.63" evidence="8"/>
<dbReference type="EMBL" id="QIBW01000004">
    <property type="protein sequence ID" value="ROT90892.1"/>
    <property type="molecule type" value="Genomic_DNA"/>
</dbReference>
<evidence type="ECO:0000313" key="10">
    <source>
        <dbReference type="Proteomes" id="UP000285258"/>
    </source>
</evidence>
<evidence type="ECO:0000256" key="1">
    <source>
        <dbReference type="ARBA" id="ARBA00001286"/>
    </source>
</evidence>
<reference evidence="8 11" key="4">
    <citation type="journal article" date="2019" name="Nat. Med.">
        <title>A library of human gut bacterial isolates paired with longitudinal multiomics data enables mechanistic microbiome research.</title>
        <authorList>
            <person name="Poyet M."/>
            <person name="Groussin M."/>
            <person name="Gibbons S.M."/>
            <person name="Avila-Pacheco J."/>
            <person name="Jiang X."/>
            <person name="Kearney S.M."/>
            <person name="Perrotta A.R."/>
            <person name="Berdy B."/>
            <person name="Zhao S."/>
            <person name="Lieberman T.D."/>
            <person name="Swanson P.K."/>
            <person name="Smith M."/>
            <person name="Roesemann S."/>
            <person name="Alexander J.E."/>
            <person name="Rich S.A."/>
            <person name="Livny J."/>
            <person name="Vlamakis H."/>
            <person name="Clish C."/>
            <person name="Bullock K."/>
            <person name="Deik A."/>
            <person name="Scott J."/>
            <person name="Pierce K.A."/>
            <person name="Xavier R.J."/>
            <person name="Alm E.J."/>
        </authorList>
    </citation>
    <scope>NUCLEOTIDE SEQUENCE [LARGE SCALE GENOMIC DNA]</scope>
    <source>
        <strain evidence="8 11">BIOML-A1</strain>
    </source>
</reference>
<dbReference type="InterPro" id="IPR036217">
    <property type="entry name" value="MethylDNA_cys_MeTrfase_DNAb"/>
</dbReference>
<keyword evidence="5" id="KW-0234">DNA repair</keyword>
<evidence type="ECO:0000313" key="11">
    <source>
        <dbReference type="Proteomes" id="UP000462865"/>
    </source>
</evidence>
<evidence type="ECO:0000313" key="9">
    <source>
        <dbReference type="EMBL" id="ROT90892.1"/>
    </source>
</evidence>
<dbReference type="InterPro" id="IPR036388">
    <property type="entry name" value="WH-like_DNA-bd_sf"/>
</dbReference>
<keyword evidence="2 9" id="KW-0489">Methyltransferase</keyword>